<dbReference type="FunFam" id="1.10.1040.10:FF:000017">
    <property type="entry name" value="2-dehydropantoate 2-reductase"/>
    <property type="match status" value="1"/>
</dbReference>
<comment type="similarity">
    <text evidence="3 10">Belongs to the ketopantoate reductase family.</text>
</comment>
<dbReference type="InterPro" id="IPR051402">
    <property type="entry name" value="KPR-Related"/>
</dbReference>
<dbReference type="PANTHER" id="PTHR21708:SF26">
    <property type="entry name" value="2-DEHYDROPANTOATE 2-REDUCTASE"/>
    <property type="match status" value="1"/>
</dbReference>
<dbReference type="EMBL" id="CP060394">
    <property type="protein sequence ID" value="QNI34729.1"/>
    <property type="molecule type" value="Genomic_DNA"/>
</dbReference>
<protein>
    <recommendedName>
        <fullName evidence="5 10">2-dehydropantoate 2-reductase</fullName>
        <ecNumber evidence="4 10">1.1.1.169</ecNumber>
    </recommendedName>
    <alternativeName>
        <fullName evidence="8 10">Ketopantoate reductase</fullName>
    </alternativeName>
</protein>
<dbReference type="InterPro" id="IPR013752">
    <property type="entry name" value="KPA_reductase"/>
</dbReference>
<evidence type="ECO:0000256" key="10">
    <source>
        <dbReference type="RuleBase" id="RU362068"/>
    </source>
</evidence>
<keyword evidence="6 10" id="KW-0521">NADP</keyword>
<dbReference type="SUPFAM" id="SSF48179">
    <property type="entry name" value="6-phosphogluconate dehydrogenase C-terminal domain-like"/>
    <property type="match status" value="1"/>
</dbReference>
<dbReference type="FunFam" id="3.40.50.720:FF:000307">
    <property type="entry name" value="2-dehydropantoate 2-reductase"/>
    <property type="match status" value="1"/>
</dbReference>
<dbReference type="InterPro" id="IPR036291">
    <property type="entry name" value="NAD(P)-bd_dom_sf"/>
</dbReference>
<dbReference type="InterPro" id="IPR013332">
    <property type="entry name" value="KPR_N"/>
</dbReference>
<evidence type="ECO:0000256" key="2">
    <source>
        <dbReference type="ARBA" id="ARBA00004994"/>
    </source>
</evidence>
<evidence type="ECO:0000256" key="1">
    <source>
        <dbReference type="ARBA" id="ARBA00002919"/>
    </source>
</evidence>
<dbReference type="EC" id="1.1.1.169" evidence="4 10"/>
<keyword evidence="10" id="KW-0566">Pantothenate biosynthesis</keyword>
<dbReference type="Gene3D" id="3.40.50.720">
    <property type="entry name" value="NAD(P)-binding Rossmann-like Domain"/>
    <property type="match status" value="1"/>
</dbReference>
<dbReference type="InterPro" id="IPR008927">
    <property type="entry name" value="6-PGluconate_DH-like_C_sf"/>
</dbReference>
<proteinExistence type="inferred from homology"/>
<dbReference type="Proteomes" id="UP000515312">
    <property type="component" value="Chromosome"/>
</dbReference>
<dbReference type="InterPro" id="IPR003710">
    <property type="entry name" value="ApbA"/>
</dbReference>
<dbReference type="Gene3D" id="1.10.1040.10">
    <property type="entry name" value="N-(1-d-carboxylethyl)-l-norvaline Dehydrogenase, domain 2"/>
    <property type="match status" value="1"/>
</dbReference>
<evidence type="ECO:0000256" key="4">
    <source>
        <dbReference type="ARBA" id="ARBA00013014"/>
    </source>
</evidence>
<feature type="domain" description="Ketopantoate reductase N-terminal" evidence="11">
    <location>
        <begin position="3"/>
        <end position="152"/>
    </location>
</feature>
<dbReference type="PANTHER" id="PTHR21708">
    <property type="entry name" value="PROBABLE 2-DEHYDROPANTOATE 2-REDUCTASE"/>
    <property type="match status" value="1"/>
</dbReference>
<accession>A0A7G8BQA9</accession>
<evidence type="ECO:0000313" key="13">
    <source>
        <dbReference type="EMBL" id="QNI34729.1"/>
    </source>
</evidence>
<evidence type="ECO:0000259" key="12">
    <source>
        <dbReference type="Pfam" id="PF08546"/>
    </source>
</evidence>
<feature type="domain" description="Ketopantoate reductase C-terminal" evidence="12">
    <location>
        <begin position="179"/>
        <end position="299"/>
    </location>
</feature>
<evidence type="ECO:0000256" key="8">
    <source>
        <dbReference type="ARBA" id="ARBA00032024"/>
    </source>
</evidence>
<reference evidence="13 14" key="1">
    <citation type="submission" date="2020-08" db="EMBL/GenBank/DDBJ databases">
        <title>Edaphobacter telluris sp. nov. and Acidobacterium dinghuensis sp. nov., two acidobacteria isolated from forest soil.</title>
        <authorList>
            <person name="Fu J."/>
            <person name="Qiu L."/>
        </authorList>
    </citation>
    <scope>NUCLEOTIDE SEQUENCE [LARGE SCALE GENOMIC DNA]</scope>
    <source>
        <strain evidence="13">4Y35</strain>
    </source>
</reference>
<evidence type="ECO:0000313" key="14">
    <source>
        <dbReference type="Proteomes" id="UP000515312"/>
    </source>
</evidence>
<evidence type="ECO:0000256" key="6">
    <source>
        <dbReference type="ARBA" id="ARBA00022857"/>
    </source>
</evidence>
<dbReference type="GO" id="GO:0015940">
    <property type="term" value="P:pantothenate biosynthetic process"/>
    <property type="evidence" value="ECO:0007669"/>
    <property type="project" value="UniProtKB-UniPathway"/>
</dbReference>
<dbReference type="NCBIfam" id="TIGR00745">
    <property type="entry name" value="apbA_panE"/>
    <property type="match status" value="1"/>
</dbReference>
<keyword evidence="14" id="KW-1185">Reference proteome</keyword>
<dbReference type="Pfam" id="PF02558">
    <property type="entry name" value="ApbA"/>
    <property type="match status" value="1"/>
</dbReference>
<gene>
    <name evidence="13" type="ORF">H7849_01575</name>
</gene>
<comment type="pathway">
    <text evidence="2 10">Cofactor biosynthesis; (R)-pantothenate biosynthesis; (R)-pantoate from 3-methyl-2-oxobutanoate: step 2/2.</text>
</comment>
<evidence type="ECO:0000259" key="11">
    <source>
        <dbReference type="Pfam" id="PF02558"/>
    </source>
</evidence>
<organism evidence="13 14">
    <name type="scientific">Alloacidobacterium dinghuense</name>
    <dbReference type="NCBI Taxonomy" id="2763107"/>
    <lineage>
        <taxon>Bacteria</taxon>
        <taxon>Pseudomonadati</taxon>
        <taxon>Acidobacteriota</taxon>
        <taxon>Terriglobia</taxon>
        <taxon>Terriglobales</taxon>
        <taxon>Acidobacteriaceae</taxon>
        <taxon>Alloacidobacterium</taxon>
    </lineage>
</organism>
<dbReference type="Pfam" id="PF08546">
    <property type="entry name" value="ApbA_C"/>
    <property type="match status" value="1"/>
</dbReference>
<dbReference type="AlphaFoldDB" id="A0A7G8BQA9"/>
<dbReference type="InterPro" id="IPR013328">
    <property type="entry name" value="6PGD_dom2"/>
</dbReference>
<name>A0A7G8BQA9_9BACT</name>
<keyword evidence="7 10" id="KW-0560">Oxidoreductase</keyword>
<dbReference type="UniPathway" id="UPA00028">
    <property type="reaction ID" value="UER00004"/>
</dbReference>
<comment type="catalytic activity">
    <reaction evidence="9 10">
        <text>(R)-pantoate + NADP(+) = 2-dehydropantoate + NADPH + H(+)</text>
        <dbReference type="Rhea" id="RHEA:16233"/>
        <dbReference type="ChEBI" id="CHEBI:11561"/>
        <dbReference type="ChEBI" id="CHEBI:15378"/>
        <dbReference type="ChEBI" id="CHEBI:15980"/>
        <dbReference type="ChEBI" id="CHEBI:57783"/>
        <dbReference type="ChEBI" id="CHEBI:58349"/>
        <dbReference type="EC" id="1.1.1.169"/>
    </reaction>
</comment>
<comment type="function">
    <text evidence="1 10">Catalyzes the NADPH-dependent reduction of ketopantoate into pantoic acid.</text>
</comment>
<evidence type="ECO:0000256" key="5">
    <source>
        <dbReference type="ARBA" id="ARBA00019465"/>
    </source>
</evidence>
<dbReference type="GO" id="GO:0008677">
    <property type="term" value="F:2-dehydropantoate 2-reductase activity"/>
    <property type="evidence" value="ECO:0007669"/>
    <property type="project" value="UniProtKB-EC"/>
</dbReference>
<evidence type="ECO:0000256" key="9">
    <source>
        <dbReference type="ARBA" id="ARBA00048793"/>
    </source>
</evidence>
<dbReference type="GO" id="GO:0005737">
    <property type="term" value="C:cytoplasm"/>
    <property type="evidence" value="ECO:0007669"/>
    <property type="project" value="TreeGrafter"/>
</dbReference>
<evidence type="ECO:0000256" key="7">
    <source>
        <dbReference type="ARBA" id="ARBA00023002"/>
    </source>
</evidence>
<evidence type="ECO:0000256" key="3">
    <source>
        <dbReference type="ARBA" id="ARBA00007870"/>
    </source>
</evidence>
<sequence length="308" mass="33476">MKIVIFGSGGVGGYFGARLAAAGNDVTFVARGAHFEAMRSLGLRVVNPLGDVSLPEVEVVNRVAQIKYADFVFLTVKLWDTQQAIPELVPLAERGAAVISFQNGVQKEEVLLRVLPKPSVMGGVSYISAAIQEPGVIRHFGPIQNLVFGEFDGAGSQRALELLSACESARIGARISNEIEREIWEKFVFLVGLSATTATMRQPIGAIRTNEQTRGFLLDVMRETVNVGRARGVTLAKDYADQQLEFCDTLPAEMTASMYQDLLRGNRLELPWLSASVAELGEKMGIPVPRNRAVTDILALYVAGHKSD</sequence>
<dbReference type="SUPFAM" id="SSF51735">
    <property type="entry name" value="NAD(P)-binding Rossmann-fold domains"/>
    <property type="match status" value="1"/>
</dbReference>
<dbReference type="KEGG" id="adin:H7849_01575"/>